<comment type="similarity">
    <text evidence="1">Belongs to the centrin family.</text>
</comment>
<protein>
    <submittedName>
        <fullName evidence="8">N/a</fullName>
    </submittedName>
</protein>
<dbReference type="CDD" id="cd00063">
    <property type="entry name" value="FN3"/>
    <property type="match status" value="1"/>
</dbReference>
<keyword evidence="2" id="KW-0479">Metal-binding</keyword>
<dbReference type="CDD" id="cd00051">
    <property type="entry name" value="EFh"/>
    <property type="match status" value="1"/>
</dbReference>
<evidence type="ECO:0000259" key="7">
    <source>
        <dbReference type="PROSITE" id="PS50222"/>
    </source>
</evidence>
<evidence type="ECO:0000256" key="3">
    <source>
        <dbReference type="ARBA" id="ARBA00022737"/>
    </source>
</evidence>
<dbReference type="GO" id="GO:0005509">
    <property type="term" value="F:calcium ion binding"/>
    <property type="evidence" value="ECO:0007669"/>
    <property type="project" value="InterPro"/>
</dbReference>
<name>D7FNH4_ECTSI</name>
<dbReference type="InParanoid" id="D7FNH4"/>
<dbReference type="InterPro" id="IPR003961">
    <property type="entry name" value="FN3_dom"/>
</dbReference>
<feature type="compositionally biased region" description="Polar residues" evidence="5">
    <location>
        <begin position="19"/>
        <end position="33"/>
    </location>
</feature>
<evidence type="ECO:0000256" key="5">
    <source>
        <dbReference type="SAM" id="MobiDB-lite"/>
    </source>
</evidence>
<dbReference type="eggNOG" id="KOG0027">
    <property type="taxonomic scope" value="Eukaryota"/>
</dbReference>
<feature type="region of interest" description="Disordered" evidence="5">
    <location>
        <begin position="1"/>
        <end position="34"/>
    </location>
</feature>
<keyword evidence="4" id="KW-0106">Calcium</keyword>
<dbReference type="InterPro" id="IPR011992">
    <property type="entry name" value="EF-hand-dom_pair"/>
</dbReference>
<dbReference type="EMBL" id="FN649727">
    <property type="protein sequence ID" value="CBJ25985.1"/>
    <property type="molecule type" value="Genomic_DNA"/>
</dbReference>
<dbReference type="OrthoDB" id="191686at2759"/>
<feature type="domain" description="WW" evidence="6">
    <location>
        <begin position="243"/>
        <end position="277"/>
    </location>
</feature>
<dbReference type="SUPFAM" id="SSF47473">
    <property type="entry name" value="EF-hand"/>
    <property type="match status" value="1"/>
</dbReference>
<accession>D7FNH4</accession>
<dbReference type="PROSITE" id="PS00018">
    <property type="entry name" value="EF_HAND_1"/>
    <property type="match status" value="2"/>
</dbReference>
<dbReference type="Gene3D" id="2.60.40.10">
    <property type="entry name" value="Immunoglobulins"/>
    <property type="match status" value="1"/>
</dbReference>
<dbReference type="InterPro" id="IPR013783">
    <property type="entry name" value="Ig-like_fold"/>
</dbReference>
<dbReference type="InterPro" id="IPR018247">
    <property type="entry name" value="EF_Hand_1_Ca_BS"/>
</dbReference>
<gene>
    <name evidence="8" type="ORF">Esi_0018_0045</name>
</gene>
<dbReference type="EMBL" id="FN648291">
    <property type="protein sequence ID" value="CBJ25985.1"/>
    <property type="molecule type" value="Genomic_DNA"/>
</dbReference>
<dbReference type="Gene3D" id="2.20.70.10">
    <property type="match status" value="2"/>
</dbReference>
<dbReference type="STRING" id="2880.D7FNH4"/>
<feature type="region of interest" description="Disordered" evidence="5">
    <location>
        <begin position="229"/>
        <end position="248"/>
    </location>
</feature>
<feature type="compositionally biased region" description="Low complexity" evidence="5">
    <location>
        <begin position="134"/>
        <end position="146"/>
    </location>
</feature>
<evidence type="ECO:0000256" key="1">
    <source>
        <dbReference type="ARBA" id="ARBA00005253"/>
    </source>
</evidence>
<dbReference type="SUPFAM" id="SSF49265">
    <property type="entry name" value="Fibronectin type III"/>
    <property type="match status" value="1"/>
</dbReference>
<feature type="domain" description="WW" evidence="6">
    <location>
        <begin position="414"/>
        <end position="442"/>
    </location>
</feature>
<dbReference type="SMART" id="SM00456">
    <property type="entry name" value="WW"/>
    <property type="match status" value="3"/>
</dbReference>
<reference evidence="8 9" key="1">
    <citation type="journal article" date="2010" name="Nature">
        <title>The Ectocarpus genome and the independent evolution of multicellularity in brown algae.</title>
        <authorList>
            <person name="Cock J.M."/>
            <person name="Sterck L."/>
            <person name="Rouze P."/>
            <person name="Scornet D."/>
            <person name="Allen A.E."/>
            <person name="Amoutzias G."/>
            <person name="Anthouard V."/>
            <person name="Artiguenave F."/>
            <person name="Aury J.M."/>
            <person name="Badger J.H."/>
            <person name="Beszteri B."/>
            <person name="Billiau K."/>
            <person name="Bonnet E."/>
            <person name="Bothwell J.H."/>
            <person name="Bowler C."/>
            <person name="Boyen C."/>
            <person name="Brownlee C."/>
            <person name="Carrano C.J."/>
            <person name="Charrier B."/>
            <person name="Cho G.Y."/>
            <person name="Coelho S.M."/>
            <person name="Collen J."/>
            <person name="Corre E."/>
            <person name="Da Silva C."/>
            <person name="Delage L."/>
            <person name="Delaroque N."/>
            <person name="Dittami S.M."/>
            <person name="Doulbeau S."/>
            <person name="Elias M."/>
            <person name="Farnham G."/>
            <person name="Gachon C.M."/>
            <person name="Gschloessl B."/>
            <person name="Heesch S."/>
            <person name="Jabbari K."/>
            <person name="Jubin C."/>
            <person name="Kawai H."/>
            <person name="Kimura K."/>
            <person name="Kloareg B."/>
            <person name="Kupper F.C."/>
            <person name="Lang D."/>
            <person name="Le Bail A."/>
            <person name="Leblanc C."/>
            <person name="Lerouge P."/>
            <person name="Lohr M."/>
            <person name="Lopez P.J."/>
            <person name="Martens C."/>
            <person name="Maumus F."/>
            <person name="Michel G."/>
            <person name="Miranda-Saavedra D."/>
            <person name="Morales J."/>
            <person name="Moreau H."/>
            <person name="Motomura T."/>
            <person name="Nagasato C."/>
            <person name="Napoli C.A."/>
            <person name="Nelson D.R."/>
            <person name="Nyvall-Collen P."/>
            <person name="Peters A.F."/>
            <person name="Pommier C."/>
            <person name="Potin P."/>
            <person name="Poulain J."/>
            <person name="Quesneville H."/>
            <person name="Read B."/>
            <person name="Rensing S.A."/>
            <person name="Ritter A."/>
            <person name="Rousvoal S."/>
            <person name="Samanta M."/>
            <person name="Samson G."/>
            <person name="Schroeder D.C."/>
            <person name="Segurens B."/>
            <person name="Strittmatter M."/>
            <person name="Tonon T."/>
            <person name="Tregear J.W."/>
            <person name="Valentin K."/>
            <person name="von Dassow P."/>
            <person name="Yamagishi T."/>
            <person name="Van de Peer Y."/>
            <person name="Wincker P."/>
        </authorList>
    </citation>
    <scope>NUCLEOTIDE SEQUENCE [LARGE SCALE GENOMIC DNA]</scope>
    <source>
        <strain evidence="9">Ec32 / CCAP1310/4</strain>
    </source>
</reference>
<feature type="domain" description="EF-hand" evidence="7">
    <location>
        <begin position="463"/>
        <end position="498"/>
    </location>
</feature>
<feature type="region of interest" description="Disordered" evidence="5">
    <location>
        <begin position="124"/>
        <end position="168"/>
    </location>
</feature>
<feature type="region of interest" description="Disordered" evidence="5">
    <location>
        <begin position="79"/>
        <end position="99"/>
    </location>
</feature>
<evidence type="ECO:0000313" key="9">
    <source>
        <dbReference type="Proteomes" id="UP000002630"/>
    </source>
</evidence>
<dbReference type="AlphaFoldDB" id="D7FNH4"/>
<dbReference type="InterPro" id="IPR001202">
    <property type="entry name" value="WW_dom"/>
</dbReference>
<dbReference type="InterPro" id="IPR039647">
    <property type="entry name" value="EF_hand_pair_protein_CML-like"/>
</dbReference>
<sequence>MSPTPPTPERRPRHATTPSSRPVSKSGTPTAPTSLVLVAGGEGEEAAPSRFKRVLDKATGKHYYYDKETKETFWTLADAPNSISPNLPPEDPRKRRKTYGLPPTHVEAVAQNQGAVVWWKLPSSPEEREGPQHTGGNTKATTTNTKGGNGRGGSGGRAVESSVAGDEEKRSPLVPIGFVVYRYRLDGREWHKKGATSVDDAKAVSTAVKALSNGLVYRFTVASRTVEGDSAESEPSVAVRPNEPLPEGWKEKFNATTGKSVYTNVKTGQTSSERPECNPYFVETDLFLRFTPEETETLSEEFRTMAEMQSSTLVAIDDIMDVLPRIGEPLREVEVVRRLKAEGWEGVKGGRDLPSVTYRQFLALLWGIKGPKSTRRSIGRRVWDAMVASVTPNSVSSRKLALIEQDPGKRMGNWEKLVHPVVRRAYFVNKDTGQASWTMPAEVKFFLNDKLRQDLLKTTFSEEELAGLQKAFAKMDLDGNGTIDADELGLVLKSFGEAVPPGRLKALIREVDHDGSDCIDFEEFTVMMSAVKNGRASLGWGRINRHLQGDDDRKFDVLKGQLNTLKARQKNGAAGSGTVVSGGGRASHGKFCLCGCRGIEPSDRNDKIIYKDWGTKQLHRTP</sequence>
<dbReference type="GO" id="GO:0043226">
    <property type="term" value="C:organelle"/>
    <property type="evidence" value="ECO:0007669"/>
    <property type="project" value="UniProtKB-ARBA"/>
</dbReference>
<dbReference type="PANTHER" id="PTHR10891">
    <property type="entry name" value="EF-HAND CALCIUM-BINDING DOMAIN CONTAINING PROTEIN"/>
    <property type="match status" value="1"/>
</dbReference>
<dbReference type="PROSITE" id="PS50222">
    <property type="entry name" value="EF_HAND_2"/>
    <property type="match status" value="2"/>
</dbReference>
<dbReference type="SMART" id="SM00054">
    <property type="entry name" value="EFh"/>
    <property type="match status" value="2"/>
</dbReference>
<evidence type="ECO:0000313" key="8">
    <source>
        <dbReference type="EMBL" id="CBJ25985.1"/>
    </source>
</evidence>
<evidence type="ECO:0000256" key="2">
    <source>
        <dbReference type="ARBA" id="ARBA00022723"/>
    </source>
</evidence>
<feature type="compositionally biased region" description="Gly residues" evidence="5">
    <location>
        <begin position="147"/>
        <end position="156"/>
    </location>
</feature>
<dbReference type="FunFam" id="1.10.238.10:FF:000178">
    <property type="entry name" value="Calmodulin-2 A"/>
    <property type="match status" value="1"/>
</dbReference>
<proteinExistence type="inferred from homology"/>
<keyword evidence="3" id="KW-0677">Repeat</keyword>
<dbReference type="InterPro" id="IPR036020">
    <property type="entry name" value="WW_dom_sf"/>
</dbReference>
<dbReference type="PROSITE" id="PS50020">
    <property type="entry name" value="WW_DOMAIN_2"/>
    <property type="match status" value="2"/>
</dbReference>
<evidence type="ECO:0000259" key="6">
    <source>
        <dbReference type="PROSITE" id="PS50020"/>
    </source>
</evidence>
<dbReference type="InterPro" id="IPR036116">
    <property type="entry name" value="FN3_sf"/>
</dbReference>
<dbReference type="Pfam" id="PF13499">
    <property type="entry name" value="EF-hand_7"/>
    <property type="match status" value="1"/>
</dbReference>
<dbReference type="Proteomes" id="UP000002630">
    <property type="component" value="Linkage Group LG02"/>
</dbReference>
<evidence type="ECO:0000256" key="4">
    <source>
        <dbReference type="ARBA" id="ARBA00022837"/>
    </source>
</evidence>
<feature type="domain" description="EF-hand" evidence="7">
    <location>
        <begin position="499"/>
        <end position="534"/>
    </location>
</feature>
<dbReference type="InterPro" id="IPR002048">
    <property type="entry name" value="EF_hand_dom"/>
</dbReference>
<dbReference type="SUPFAM" id="SSF51045">
    <property type="entry name" value="WW domain"/>
    <property type="match status" value="1"/>
</dbReference>
<organism evidence="8 9">
    <name type="scientific">Ectocarpus siliculosus</name>
    <name type="common">Brown alga</name>
    <name type="synonym">Conferva siliculosa</name>
    <dbReference type="NCBI Taxonomy" id="2880"/>
    <lineage>
        <taxon>Eukaryota</taxon>
        <taxon>Sar</taxon>
        <taxon>Stramenopiles</taxon>
        <taxon>Ochrophyta</taxon>
        <taxon>PX clade</taxon>
        <taxon>Phaeophyceae</taxon>
        <taxon>Ectocarpales</taxon>
        <taxon>Ectocarpaceae</taxon>
        <taxon>Ectocarpus</taxon>
    </lineage>
</organism>
<keyword evidence="9" id="KW-1185">Reference proteome</keyword>
<dbReference type="Gene3D" id="1.10.238.10">
    <property type="entry name" value="EF-hand"/>
    <property type="match status" value="2"/>
</dbReference>